<evidence type="ECO:0000313" key="2">
    <source>
        <dbReference type="EMBL" id="MBB4666988.1"/>
    </source>
</evidence>
<keyword evidence="1" id="KW-0472">Membrane</keyword>
<dbReference type="AlphaFoldDB" id="A0A7W7BQJ6"/>
<dbReference type="InterPro" id="IPR056390">
    <property type="entry name" value="Holin_phage"/>
</dbReference>
<evidence type="ECO:0000256" key="1">
    <source>
        <dbReference type="SAM" id="Phobius"/>
    </source>
</evidence>
<feature type="transmembrane region" description="Helical" evidence="1">
    <location>
        <begin position="45"/>
        <end position="68"/>
    </location>
</feature>
<dbReference type="Proteomes" id="UP000573729">
    <property type="component" value="Unassembled WGS sequence"/>
</dbReference>
<feature type="transmembrane region" description="Helical" evidence="1">
    <location>
        <begin position="20"/>
        <end position="39"/>
    </location>
</feature>
<accession>A0A7W7BQJ6</accession>
<evidence type="ECO:0000313" key="3">
    <source>
        <dbReference type="Proteomes" id="UP000573729"/>
    </source>
</evidence>
<protein>
    <submittedName>
        <fullName evidence="2">Uncharacterized protein</fullName>
    </submittedName>
</protein>
<dbReference type="EMBL" id="JACHMD010000001">
    <property type="protein sequence ID" value="MBB4666988.1"/>
    <property type="molecule type" value="Genomic_DNA"/>
</dbReference>
<dbReference type="Pfam" id="PF23809">
    <property type="entry name" value="Phage_holin_9"/>
    <property type="match status" value="1"/>
</dbReference>
<comment type="caution">
    <text evidence="2">The sequence shown here is derived from an EMBL/GenBank/DDBJ whole genome shotgun (WGS) entry which is preliminary data.</text>
</comment>
<organism evidence="2 3">
    <name type="scientific">Microbacterium marinum</name>
    <dbReference type="NCBI Taxonomy" id="421115"/>
    <lineage>
        <taxon>Bacteria</taxon>
        <taxon>Bacillati</taxon>
        <taxon>Actinomycetota</taxon>
        <taxon>Actinomycetes</taxon>
        <taxon>Micrococcales</taxon>
        <taxon>Microbacteriaceae</taxon>
        <taxon>Microbacterium</taxon>
    </lineage>
</organism>
<feature type="transmembrane region" description="Helical" evidence="1">
    <location>
        <begin position="107"/>
        <end position="127"/>
    </location>
</feature>
<keyword evidence="1" id="KW-0812">Transmembrane</keyword>
<feature type="transmembrane region" description="Helical" evidence="1">
    <location>
        <begin position="80"/>
        <end position="101"/>
    </location>
</feature>
<gene>
    <name evidence="2" type="ORF">BKA24_001697</name>
</gene>
<keyword evidence="3" id="KW-1185">Reference proteome</keyword>
<proteinExistence type="predicted"/>
<sequence>MNTFWEQFAAWFTEDRRSKIYAVTIAVTAVLTGAGTLAPAHAEPILVVVQGVLAAIAAAVQLSNLTWAGRARWYTSVGRAALYAGAGSVGALLVAFGILSPDQVDEALQVVAGVLTIIGSVLGVIYLKPDTV</sequence>
<keyword evidence="1" id="KW-1133">Transmembrane helix</keyword>
<dbReference type="RefSeq" id="WP_184217030.1">
    <property type="nucleotide sequence ID" value="NZ_JACHMD010000001.1"/>
</dbReference>
<reference evidence="2 3" key="1">
    <citation type="submission" date="2020-08" db="EMBL/GenBank/DDBJ databases">
        <title>Sequencing the genomes of 1000 actinobacteria strains.</title>
        <authorList>
            <person name="Klenk H.-P."/>
        </authorList>
    </citation>
    <scope>NUCLEOTIDE SEQUENCE [LARGE SCALE GENOMIC DNA]</scope>
    <source>
        <strain evidence="2 3">DSM 24947</strain>
    </source>
</reference>
<name>A0A7W7BQJ6_9MICO</name>